<feature type="domain" description="UvrD-like helicase C-terminal" evidence="3">
    <location>
        <begin position="369"/>
        <end position="407"/>
    </location>
</feature>
<dbReference type="GO" id="GO:0016787">
    <property type="term" value="F:hydrolase activity"/>
    <property type="evidence" value="ECO:0007669"/>
    <property type="project" value="UniProtKB-KW"/>
</dbReference>
<dbReference type="GO" id="GO:0006310">
    <property type="term" value="P:DNA recombination"/>
    <property type="evidence" value="ECO:0007669"/>
    <property type="project" value="UniProtKB-KW"/>
</dbReference>
<comment type="cofactor">
    <cofactor evidence="1">
        <name>Mg(2+)</name>
        <dbReference type="ChEBI" id="CHEBI:18420"/>
    </cofactor>
</comment>
<keyword evidence="1" id="KW-0233">DNA recombination</keyword>
<dbReference type="PANTHER" id="PTHR47642">
    <property type="entry name" value="ATP-DEPENDENT DNA HELICASE"/>
    <property type="match status" value="1"/>
</dbReference>
<keyword evidence="1" id="KW-0067">ATP-binding</keyword>
<dbReference type="GO" id="GO:0005524">
    <property type="term" value="F:ATP binding"/>
    <property type="evidence" value="ECO:0007669"/>
    <property type="project" value="UniProtKB-KW"/>
</dbReference>
<feature type="domain" description="DNA helicase Pif1-like 2B" evidence="4">
    <location>
        <begin position="264"/>
        <end position="291"/>
    </location>
</feature>
<feature type="domain" description="DNA helicase Pif1-like DEAD-box helicase" evidence="2">
    <location>
        <begin position="19"/>
        <end position="181"/>
    </location>
</feature>
<comment type="catalytic activity">
    <reaction evidence="1">
        <text>ATP + H2O = ADP + phosphate + H(+)</text>
        <dbReference type="Rhea" id="RHEA:13065"/>
        <dbReference type="ChEBI" id="CHEBI:15377"/>
        <dbReference type="ChEBI" id="CHEBI:15378"/>
        <dbReference type="ChEBI" id="CHEBI:30616"/>
        <dbReference type="ChEBI" id="CHEBI:43474"/>
        <dbReference type="ChEBI" id="CHEBI:456216"/>
        <dbReference type="EC" id="5.6.2.3"/>
    </reaction>
</comment>
<dbReference type="Pfam" id="PF21530">
    <property type="entry name" value="Pif1_2B_dom"/>
    <property type="match status" value="1"/>
</dbReference>
<evidence type="ECO:0000259" key="2">
    <source>
        <dbReference type="Pfam" id="PF05970"/>
    </source>
</evidence>
<protein>
    <recommendedName>
        <fullName evidence="1">ATP-dependent DNA helicase</fullName>
        <ecNumber evidence="1">5.6.2.3</ecNumber>
    </recommendedName>
</protein>
<dbReference type="Pfam" id="PF13538">
    <property type="entry name" value="UvrD_C_2"/>
    <property type="match status" value="1"/>
</dbReference>
<evidence type="ECO:0000256" key="1">
    <source>
        <dbReference type="RuleBase" id="RU363044"/>
    </source>
</evidence>
<organism evidence="5">
    <name type="scientific">Cacopsylla melanoneura</name>
    <dbReference type="NCBI Taxonomy" id="428564"/>
    <lineage>
        <taxon>Eukaryota</taxon>
        <taxon>Metazoa</taxon>
        <taxon>Ecdysozoa</taxon>
        <taxon>Arthropoda</taxon>
        <taxon>Hexapoda</taxon>
        <taxon>Insecta</taxon>
        <taxon>Pterygota</taxon>
        <taxon>Neoptera</taxon>
        <taxon>Paraneoptera</taxon>
        <taxon>Hemiptera</taxon>
        <taxon>Sternorrhyncha</taxon>
        <taxon>Psylloidea</taxon>
        <taxon>Psyllidae</taxon>
        <taxon>Psyllinae</taxon>
        <taxon>Cacopsylla</taxon>
    </lineage>
</organism>
<keyword evidence="1" id="KW-0234">DNA repair</keyword>
<dbReference type="GO" id="GO:0000723">
    <property type="term" value="P:telomere maintenance"/>
    <property type="evidence" value="ECO:0007669"/>
    <property type="project" value="InterPro"/>
</dbReference>
<sequence length="458" mass="51718">MLSINLSQIISIPGGNNDKIVVLLTAYSGKASYLIGGVTLHTALALPVSQFGGRMPELSADIANTIRENLSHTKLLIIDEISFIGSTFFSRIDCRLRQIFGKNESFGGLSVLVVGDLFQLPPLFDRPIFQFSNNEFGNLVDRNPLWDEFSFYELTEVMRQREDLEFVRILNNIAIGQVSDNDVRVLNTRSVNATNVPREAIRLFNTNAAVDRYNRETLDSHAGSEYRYTAKDFVVGNATDIQRRRVLNSVKSMEHKDTNGLWNEIRLKVGIKYMLTSNVDVGDGLCNGGTGILERIVFKPGTTEPLRLFLKFDKPDVGKKKRQEQENYMLREGISRELTPIDRVSCVLNYSNKLEFQVVREQFPVTCAEAITIHKSQGQTYDQVAIDFTKCPGLTKQMLYVALSRVTRLSGLFLIGKFPDKTGKGKGRRAKSKNADTEEVDPVMIEMERLRNEKQLDL</sequence>
<dbReference type="PANTHER" id="PTHR47642:SF8">
    <property type="entry name" value="ATP-DEPENDENT DNA HELICASE"/>
    <property type="match status" value="1"/>
</dbReference>
<dbReference type="CDD" id="cd18809">
    <property type="entry name" value="SF1_C_RecD"/>
    <property type="match status" value="1"/>
</dbReference>
<dbReference type="SUPFAM" id="SSF52540">
    <property type="entry name" value="P-loop containing nucleoside triphosphate hydrolases"/>
    <property type="match status" value="1"/>
</dbReference>
<dbReference type="GO" id="GO:0043139">
    <property type="term" value="F:5'-3' DNA helicase activity"/>
    <property type="evidence" value="ECO:0007669"/>
    <property type="project" value="UniProtKB-EC"/>
</dbReference>
<dbReference type="InterPro" id="IPR049163">
    <property type="entry name" value="Pif1-like_2B_dom"/>
</dbReference>
<dbReference type="EMBL" id="HBUF01009784">
    <property type="protein sequence ID" value="CAG6608007.1"/>
    <property type="molecule type" value="Transcribed_RNA"/>
</dbReference>
<proteinExistence type="inferred from homology"/>
<dbReference type="Gene3D" id="3.40.50.300">
    <property type="entry name" value="P-loop containing nucleotide triphosphate hydrolases"/>
    <property type="match status" value="2"/>
</dbReference>
<dbReference type="EC" id="5.6.2.3" evidence="1"/>
<keyword evidence="1 5" id="KW-0347">Helicase</keyword>
<keyword evidence="1" id="KW-0378">Hydrolase</keyword>
<dbReference type="InterPro" id="IPR027417">
    <property type="entry name" value="P-loop_NTPase"/>
</dbReference>
<name>A0A8D8LMD5_9HEMI</name>
<dbReference type="Pfam" id="PF05970">
    <property type="entry name" value="PIF1"/>
    <property type="match status" value="1"/>
</dbReference>
<dbReference type="InterPro" id="IPR027785">
    <property type="entry name" value="UvrD-like_helicase_C"/>
</dbReference>
<reference evidence="5" key="1">
    <citation type="submission" date="2021-05" db="EMBL/GenBank/DDBJ databases">
        <authorList>
            <person name="Alioto T."/>
            <person name="Alioto T."/>
            <person name="Gomez Garrido J."/>
        </authorList>
    </citation>
    <scope>NUCLEOTIDE SEQUENCE</scope>
</reference>
<keyword evidence="1" id="KW-0547">Nucleotide-binding</keyword>
<accession>A0A8D8LMD5</accession>
<keyword evidence="1" id="KW-0227">DNA damage</keyword>
<dbReference type="AlphaFoldDB" id="A0A8D8LMD5"/>
<evidence type="ECO:0000259" key="4">
    <source>
        <dbReference type="Pfam" id="PF21530"/>
    </source>
</evidence>
<dbReference type="InterPro" id="IPR051055">
    <property type="entry name" value="PIF1_helicase"/>
</dbReference>
<dbReference type="GO" id="GO:0006281">
    <property type="term" value="P:DNA repair"/>
    <property type="evidence" value="ECO:0007669"/>
    <property type="project" value="UniProtKB-KW"/>
</dbReference>
<evidence type="ECO:0000313" key="5">
    <source>
        <dbReference type="EMBL" id="CAG6608007.1"/>
    </source>
</evidence>
<comment type="similarity">
    <text evidence="1">Belongs to the helicase family.</text>
</comment>
<evidence type="ECO:0000259" key="3">
    <source>
        <dbReference type="Pfam" id="PF13538"/>
    </source>
</evidence>
<dbReference type="InterPro" id="IPR010285">
    <property type="entry name" value="DNA_helicase_pif1-like_DEAD"/>
</dbReference>